<dbReference type="GO" id="GO:0071555">
    <property type="term" value="P:cell wall organization"/>
    <property type="evidence" value="ECO:0007669"/>
    <property type="project" value="UniProtKB-KW"/>
</dbReference>
<dbReference type="EMBL" id="SEWF01000020">
    <property type="protein sequence ID" value="RYU94925.1"/>
    <property type="molecule type" value="Genomic_DNA"/>
</dbReference>
<protein>
    <recommendedName>
        <fullName evidence="7">Endolytic murein transglycosylase</fullName>
        <ecNumber evidence="7">4.2.2.29</ecNumber>
    </recommendedName>
    <alternativeName>
        <fullName evidence="7">Peptidoglycan lytic transglycosylase</fullName>
    </alternativeName>
    <alternativeName>
        <fullName evidence="7">Peptidoglycan polymerization terminase</fullName>
    </alternativeName>
</protein>
<dbReference type="GO" id="GO:0008932">
    <property type="term" value="F:lytic endotransglycosylase activity"/>
    <property type="evidence" value="ECO:0007669"/>
    <property type="project" value="UniProtKB-UniRule"/>
</dbReference>
<proteinExistence type="inferred from homology"/>
<comment type="function">
    <text evidence="7">Functions as a peptidoglycan terminase that cleaves nascent peptidoglycan strands endolytically to terminate their elongation.</text>
</comment>
<evidence type="ECO:0000313" key="8">
    <source>
        <dbReference type="EMBL" id="RYU94925.1"/>
    </source>
</evidence>
<dbReference type="Gene3D" id="3.30.160.60">
    <property type="entry name" value="Classic Zinc Finger"/>
    <property type="match status" value="1"/>
</dbReference>
<dbReference type="RefSeq" id="WP_130021820.1">
    <property type="nucleotide sequence ID" value="NZ_SEWF01000020.1"/>
</dbReference>
<gene>
    <name evidence="7 8" type="primary">mltG</name>
    <name evidence="8" type="ORF">EWM59_14635</name>
</gene>
<keyword evidence="6 7" id="KW-0961">Cell wall biogenesis/degradation</keyword>
<dbReference type="PANTHER" id="PTHR30518:SF2">
    <property type="entry name" value="ENDOLYTIC MUREIN TRANSGLYCOSYLASE"/>
    <property type="match status" value="1"/>
</dbReference>
<evidence type="ECO:0000256" key="6">
    <source>
        <dbReference type="ARBA" id="ARBA00023316"/>
    </source>
</evidence>
<comment type="caution">
    <text evidence="8">The sequence shown here is derived from an EMBL/GenBank/DDBJ whole genome shotgun (WGS) entry which is preliminary data.</text>
</comment>
<dbReference type="HAMAP" id="MF_02065">
    <property type="entry name" value="MltG"/>
    <property type="match status" value="1"/>
</dbReference>
<dbReference type="Pfam" id="PF02618">
    <property type="entry name" value="YceG"/>
    <property type="match status" value="1"/>
</dbReference>
<dbReference type="CDD" id="cd08010">
    <property type="entry name" value="MltG_like"/>
    <property type="match status" value="1"/>
</dbReference>
<evidence type="ECO:0000256" key="1">
    <source>
        <dbReference type="ARBA" id="ARBA00022475"/>
    </source>
</evidence>
<dbReference type="GO" id="GO:0005886">
    <property type="term" value="C:plasma membrane"/>
    <property type="evidence" value="ECO:0007669"/>
    <property type="project" value="UniProtKB-SubCell"/>
</dbReference>
<comment type="similarity">
    <text evidence="7">Belongs to the transglycosylase MltG family.</text>
</comment>
<dbReference type="OrthoDB" id="9814591at2"/>
<keyword evidence="4 7" id="KW-0472">Membrane</keyword>
<evidence type="ECO:0000313" key="9">
    <source>
        <dbReference type="Proteomes" id="UP000293162"/>
    </source>
</evidence>
<dbReference type="GO" id="GO:0009252">
    <property type="term" value="P:peptidoglycan biosynthetic process"/>
    <property type="evidence" value="ECO:0007669"/>
    <property type="project" value="UniProtKB-UniRule"/>
</dbReference>
<feature type="transmembrane region" description="Helical" evidence="7">
    <location>
        <begin position="7"/>
        <end position="27"/>
    </location>
</feature>
<name>A0A4Q5LZ23_9BACT</name>
<dbReference type="Proteomes" id="UP000293162">
    <property type="component" value="Unassembled WGS sequence"/>
</dbReference>
<evidence type="ECO:0000256" key="5">
    <source>
        <dbReference type="ARBA" id="ARBA00023239"/>
    </source>
</evidence>
<evidence type="ECO:0000256" key="4">
    <source>
        <dbReference type="ARBA" id="ARBA00023136"/>
    </source>
</evidence>
<dbReference type="AlphaFoldDB" id="A0A4Q5LZ23"/>
<keyword evidence="1 7" id="KW-1003">Cell membrane</keyword>
<evidence type="ECO:0000256" key="3">
    <source>
        <dbReference type="ARBA" id="ARBA00022989"/>
    </source>
</evidence>
<feature type="site" description="Important for catalytic activity" evidence="7">
    <location>
        <position position="221"/>
    </location>
</feature>
<keyword evidence="9" id="KW-1185">Reference proteome</keyword>
<accession>A0A4Q5LZ23</accession>
<dbReference type="PANTHER" id="PTHR30518">
    <property type="entry name" value="ENDOLYTIC MUREIN TRANSGLYCOSYLASE"/>
    <property type="match status" value="1"/>
</dbReference>
<dbReference type="InterPro" id="IPR003770">
    <property type="entry name" value="MLTG-like"/>
</dbReference>
<sequence>MLKNRKLIAYTLVIVTTIVATLSFYFWQVSSSANLNVKGEKTFVLYIPTGGTYKNVVDSLHKYNMIHDEISFQFLSKWTKYPENVKPGRYEIKPNSGNKEILSKLKRGQQDDVRLTFNNIRLKSDLIKKIGSRFEFSNEELLEKLKDKEVCAKYGFDTTTIMCMFLPNTYFVRWTTTPDKFLDRMHDEYKKYWTAEKLQQAKSINMTPVEVAVMASIVQSETNKKDEMPRVAGSYINRLAIGMPLQADPTVKFAVGDFSIRRIMEKHLAINSPYNTYRNAGLPPGPIALPEPVALDAVLNYERHKYIYFCAKEDFSGYHNFAESYSDHLNNARIYQEALNKAKIH</sequence>
<comment type="catalytic activity">
    <reaction evidence="7">
        <text>a peptidoglycan chain = a peptidoglycan chain with N-acetyl-1,6-anhydromuramyl-[peptide] at the reducing end + a peptidoglycan chain with N-acetylglucosamine at the non-reducing end.</text>
        <dbReference type="EC" id="4.2.2.29"/>
    </reaction>
</comment>
<evidence type="ECO:0000256" key="7">
    <source>
        <dbReference type="HAMAP-Rule" id="MF_02065"/>
    </source>
</evidence>
<keyword evidence="2 7" id="KW-0812">Transmembrane</keyword>
<organism evidence="8 9">
    <name type="scientific">Emticicia agri</name>
    <dbReference type="NCBI Taxonomy" id="2492393"/>
    <lineage>
        <taxon>Bacteria</taxon>
        <taxon>Pseudomonadati</taxon>
        <taxon>Bacteroidota</taxon>
        <taxon>Cytophagia</taxon>
        <taxon>Cytophagales</taxon>
        <taxon>Leadbetterellaceae</taxon>
        <taxon>Emticicia</taxon>
    </lineage>
</organism>
<dbReference type="Gene3D" id="3.30.1490.480">
    <property type="entry name" value="Endolytic murein transglycosylase"/>
    <property type="match status" value="1"/>
</dbReference>
<keyword evidence="5 7" id="KW-0456">Lyase</keyword>
<dbReference type="EC" id="4.2.2.29" evidence="7"/>
<evidence type="ECO:0000256" key="2">
    <source>
        <dbReference type="ARBA" id="ARBA00022692"/>
    </source>
</evidence>
<keyword evidence="3 7" id="KW-1133">Transmembrane helix</keyword>
<comment type="subcellular location">
    <subcellularLocation>
        <location evidence="7">Cell membrane</location>
        <topology evidence="7">Single-pass membrane protein</topology>
    </subcellularLocation>
</comment>
<dbReference type="NCBIfam" id="TIGR00247">
    <property type="entry name" value="endolytic transglycosylase MltG"/>
    <property type="match status" value="1"/>
</dbReference>
<reference evidence="8 9" key="1">
    <citation type="submission" date="2019-02" db="EMBL/GenBank/DDBJ databases">
        <title>Bacterial novel species Emticicia sp. 17J42-9 isolated from soil.</title>
        <authorList>
            <person name="Jung H.-Y."/>
        </authorList>
    </citation>
    <scope>NUCLEOTIDE SEQUENCE [LARGE SCALE GENOMIC DNA]</scope>
    <source>
        <strain evidence="8 9">17J42-9</strain>
    </source>
</reference>